<comment type="catalytic activity">
    <reaction evidence="11">
        <text>a 1,2-diacyl-sn-glycero-3-phosphoethanolamine(in) = a 1,2-diacyl-sn-glycero-3-phosphoethanolamine(out)</text>
        <dbReference type="Rhea" id="RHEA:38895"/>
        <dbReference type="ChEBI" id="CHEBI:64612"/>
    </reaction>
</comment>
<dbReference type="GO" id="GO:0032266">
    <property type="term" value="F:phosphatidylinositol-3-phosphate binding"/>
    <property type="evidence" value="ECO:0007669"/>
    <property type="project" value="TreeGrafter"/>
</dbReference>
<evidence type="ECO:0000313" key="13">
    <source>
        <dbReference type="EMBL" id="TPX34144.1"/>
    </source>
</evidence>
<dbReference type="GO" id="GO:0043495">
    <property type="term" value="F:protein-membrane adaptor activity"/>
    <property type="evidence" value="ECO:0007669"/>
    <property type="project" value="TreeGrafter"/>
</dbReference>
<dbReference type="RefSeq" id="XP_031024941.1">
    <property type="nucleotide sequence ID" value="XM_031169040.1"/>
</dbReference>
<feature type="region of interest" description="Disordered" evidence="12">
    <location>
        <begin position="2018"/>
        <end position="2048"/>
    </location>
</feature>
<comment type="similarity">
    <text evidence="3">Belongs to the ATG2 family.</text>
</comment>
<organism evidence="13 14">
    <name type="scientific">Synchytrium microbalum</name>
    <dbReference type="NCBI Taxonomy" id="1806994"/>
    <lineage>
        <taxon>Eukaryota</taxon>
        <taxon>Fungi</taxon>
        <taxon>Fungi incertae sedis</taxon>
        <taxon>Chytridiomycota</taxon>
        <taxon>Chytridiomycota incertae sedis</taxon>
        <taxon>Chytridiomycetes</taxon>
        <taxon>Synchytriales</taxon>
        <taxon>Synchytriaceae</taxon>
        <taxon>Synchytrium</taxon>
    </lineage>
</organism>
<feature type="region of interest" description="Disordered" evidence="12">
    <location>
        <begin position="388"/>
        <end position="441"/>
    </location>
</feature>
<feature type="compositionally biased region" description="Basic and acidic residues" evidence="12">
    <location>
        <begin position="873"/>
        <end position="884"/>
    </location>
</feature>
<dbReference type="GO" id="GO:0061709">
    <property type="term" value="P:reticulophagy"/>
    <property type="evidence" value="ECO:0007669"/>
    <property type="project" value="TreeGrafter"/>
</dbReference>
<evidence type="ECO:0000256" key="11">
    <source>
        <dbReference type="ARBA" id="ARBA00024615"/>
    </source>
</evidence>
<feature type="compositionally biased region" description="Low complexity" evidence="12">
    <location>
        <begin position="162"/>
        <end position="172"/>
    </location>
</feature>
<evidence type="ECO:0000256" key="4">
    <source>
        <dbReference type="ARBA" id="ARBA00018070"/>
    </source>
</evidence>
<keyword evidence="9" id="KW-0472">Membrane</keyword>
<feature type="compositionally biased region" description="Low complexity" evidence="12">
    <location>
        <begin position="391"/>
        <end position="423"/>
    </location>
</feature>
<feature type="region of interest" description="Disordered" evidence="12">
    <location>
        <begin position="860"/>
        <end position="884"/>
    </location>
</feature>
<comment type="catalytic activity">
    <reaction evidence="10">
        <text>a 1,2-diacyl-sn-glycero-3-phospho-L-serine(in) = a 1,2-diacyl-sn-glycero-3-phospho-L-serine(out)</text>
        <dbReference type="Rhea" id="RHEA:38663"/>
        <dbReference type="ChEBI" id="CHEBI:57262"/>
    </reaction>
</comment>
<evidence type="ECO:0000313" key="14">
    <source>
        <dbReference type="Proteomes" id="UP000319731"/>
    </source>
</evidence>
<protein>
    <recommendedName>
        <fullName evidence="4">Autophagy-related protein 2</fullName>
    </recommendedName>
</protein>
<dbReference type="GO" id="GO:0005789">
    <property type="term" value="C:endoplasmic reticulum membrane"/>
    <property type="evidence" value="ECO:0007669"/>
    <property type="project" value="UniProtKB-SubCell"/>
</dbReference>
<evidence type="ECO:0000256" key="3">
    <source>
        <dbReference type="ARBA" id="ARBA00009714"/>
    </source>
</evidence>
<evidence type="ECO:0000256" key="6">
    <source>
        <dbReference type="ARBA" id="ARBA00022824"/>
    </source>
</evidence>
<reference evidence="13 14" key="1">
    <citation type="journal article" date="2019" name="Sci. Rep.">
        <title>Comparative genomics of chytrid fungi reveal insights into the obligate biotrophic and pathogenic lifestyle of Synchytrium endobioticum.</title>
        <authorList>
            <person name="van de Vossenberg B.T.L.H."/>
            <person name="Warris S."/>
            <person name="Nguyen H.D.T."/>
            <person name="van Gent-Pelzer M.P.E."/>
            <person name="Joly D.L."/>
            <person name="van de Geest H.C."/>
            <person name="Bonants P.J.M."/>
            <person name="Smith D.S."/>
            <person name="Levesque C.A."/>
            <person name="van der Lee T.A.J."/>
        </authorList>
    </citation>
    <scope>NUCLEOTIDE SEQUENCE [LARGE SCALE GENOMIC DNA]</scope>
    <source>
        <strain evidence="13 14">JEL517</strain>
    </source>
</reference>
<dbReference type="GO" id="GO:0006869">
    <property type="term" value="P:lipid transport"/>
    <property type="evidence" value="ECO:0007669"/>
    <property type="project" value="UniProtKB-KW"/>
</dbReference>
<feature type="region of interest" description="Disordered" evidence="12">
    <location>
        <begin position="1080"/>
        <end position="1101"/>
    </location>
</feature>
<comment type="caution">
    <text evidence="13">The sequence shown here is derived from an EMBL/GenBank/DDBJ whole genome shotgun (WGS) entry which is preliminary data.</text>
</comment>
<feature type="compositionally biased region" description="Basic residues" evidence="12">
    <location>
        <begin position="1590"/>
        <end position="1602"/>
    </location>
</feature>
<comment type="subcellular location">
    <subcellularLocation>
        <location evidence="1">Endoplasmic reticulum membrane</location>
        <topology evidence="1">Peripheral membrane protein</topology>
    </subcellularLocation>
    <subcellularLocation>
        <location evidence="2">Preautophagosomal structure membrane</location>
        <topology evidence="2">Peripheral membrane protein</topology>
    </subcellularLocation>
</comment>
<evidence type="ECO:0000256" key="10">
    <source>
        <dbReference type="ARBA" id="ARBA00024479"/>
    </source>
</evidence>
<feature type="region of interest" description="Disordered" evidence="12">
    <location>
        <begin position="142"/>
        <end position="172"/>
    </location>
</feature>
<name>A0A507C7Y6_9FUNG</name>
<evidence type="ECO:0000256" key="1">
    <source>
        <dbReference type="ARBA" id="ARBA00004406"/>
    </source>
</evidence>
<dbReference type="GO" id="GO:0061723">
    <property type="term" value="P:glycophagy"/>
    <property type="evidence" value="ECO:0007669"/>
    <property type="project" value="TreeGrafter"/>
</dbReference>
<dbReference type="STRING" id="1806994.A0A507C7Y6"/>
<feature type="compositionally biased region" description="Acidic residues" evidence="12">
    <location>
        <begin position="1435"/>
        <end position="1445"/>
    </location>
</feature>
<evidence type="ECO:0000256" key="7">
    <source>
        <dbReference type="ARBA" id="ARBA00023006"/>
    </source>
</evidence>
<keyword evidence="5" id="KW-0813">Transport</keyword>
<dbReference type="GeneID" id="42004337"/>
<gene>
    <name evidence="13" type="ORF">SmJEL517_g03112</name>
</gene>
<feature type="region of interest" description="Disordered" evidence="12">
    <location>
        <begin position="1428"/>
        <end position="1449"/>
    </location>
</feature>
<dbReference type="GO" id="GO:0000422">
    <property type="term" value="P:autophagy of mitochondrion"/>
    <property type="evidence" value="ECO:0007669"/>
    <property type="project" value="TreeGrafter"/>
</dbReference>
<dbReference type="OrthoDB" id="18982at2759"/>
<proteinExistence type="inferred from homology"/>
<dbReference type="GO" id="GO:0000045">
    <property type="term" value="P:autophagosome assembly"/>
    <property type="evidence" value="ECO:0007669"/>
    <property type="project" value="TreeGrafter"/>
</dbReference>
<feature type="compositionally biased region" description="Low complexity" evidence="12">
    <location>
        <begin position="1677"/>
        <end position="1696"/>
    </location>
</feature>
<keyword evidence="7" id="KW-0072">Autophagy</keyword>
<dbReference type="PANTHER" id="PTHR13190">
    <property type="entry name" value="AUTOPHAGY-RELATED 2, ISOFORM A"/>
    <property type="match status" value="1"/>
</dbReference>
<keyword evidence="6" id="KW-0256">Endoplasmic reticulum</keyword>
<dbReference type="Proteomes" id="UP000319731">
    <property type="component" value="Unassembled WGS sequence"/>
</dbReference>
<dbReference type="GO" id="GO:0034045">
    <property type="term" value="C:phagophore assembly site membrane"/>
    <property type="evidence" value="ECO:0007669"/>
    <property type="project" value="UniProtKB-SubCell"/>
</dbReference>
<keyword evidence="14" id="KW-1185">Reference proteome</keyword>
<evidence type="ECO:0000256" key="9">
    <source>
        <dbReference type="ARBA" id="ARBA00023136"/>
    </source>
</evidence>
<accession>A0A507C7Y6</accession>
<dbReference type="InterPro" id="IPR026849">
    <property type="entry name" value="ATG2"/>
</dbReference>
<dbReference type="PANTHER" id="PTHR13190:SF1">
    <property type="entry name" value="AUTOPHAGY-RELATED 2, ISOFORM A"/>
    <property type="match status" value="1"/>
</dbReference>
<feature type="region of interest" description="Disordered" evidence="12">
    <location>
        <begin position="694"/>
        <end position="714"/>
    </location>
</feature>
<feature type="compositionally biased region" description="Low complexity" evidence="12">
    <location>
        <begin position="2018"/>
        <end position="2038"/>
    </location>
</feature>
<dbReference type="EMBL" id="QEAO01000015">
    <property type="protein sequence ID" value="TPX34144.1"/>
    <property type="molecule type" value="Genomic_DNA"/>
</dbReference>
<sequence>MSLLARAVHFLLKRAIGQFLLKEIDLSDLDVQIGNGHVALRNLELNVDVLNELASNLPFVITEGRVSLISATVPWNNLWSGHCSVELDGLHVVVKPTTQEPPHQTVRSPVDDSPAIMSSSLHFADDFLHHEVVDDAELDQAFKPRKQTSSDVRSAAPPPRVGSVTSTVESDSSDGLHAVAGFMDAILSRVVVTVKNAMIRVVFRSSSSLAPPSTSATNDYHLDVCLTQASYGGARADDTVTGVLDKVVRLGQASISLNQLQEPAITKRQSPTESEDVFDMEGVNNSPSAPSDNTVYSYQSVIMMIGSDVNSTSTWMHFASKSPNDSGASLYASASEHAPAKSSISSTHPKYDLACYIPGVCSLLFPCHFPVITELASVIIDSTRQSALNGDSQNASNAASPSPSSPPDTTSRYRSSGPSSYSSPRDRVVPPGAWTSHRSSYDDVWGDDPAPNLLDGSYLTGHGGDGMYTPVYDALVRVGLYIRKVGIFIVLNTDSFSEADVKSFYKSFAESCGTLKPDVDLTTLDLTSLTGLSGEKYFADKGISPDAVGASLKAGHLKLEISSVLVQGQQETDAFFSSRYQETARRLILELAVDTGAVCEWITDRNIDSESQRSVATPAFDAYNDIVSFDLYSDPSRIPTMLAQLNHKYQPGATEFARWPSRHRLSQPTHSLRSLKDTSRPQRAIFASFEQSIPLPETPNSGRRRRHTPPQMSMASPVMSNHLLNQDLKIELGVVHLNLDLRLLDRVSPLLKKLKIPKKPVVSPSQPLSRAQNQFQSDFMQRDTVGSIIQDLEQRDVKDGSNVVKTNFTLKMPLVRIWLASPDMRHVYKPALRARADRECHIRPHMLVLDLIDLHASTSMSTRKSTGDGARLNSDRRQSEIGREASTDAKAQLWELKLREIGLSLAKNAAARLPGDSKYSFERVVSVKPILHIGSNLQARTTEPSQMDSSQNVLVKLYVQDVSLSSAFEQHSVSSAIGEGFPRVNEETEEDSGWGLRSWYDLGSSRKAQQPDASLYGHRDMDDELMWFKQRAIRESRVFLNCQLPPLAITLPKADFDIIQLLANELTLWQPQTIQSFEFNIPSDDDDTSTNQQSETTYATADDDFSNPGKFSYAKRPTDFTAEVMFESITVTIHPERVALDRPECCAYELYLQSLSAFIVQGYDGKPTTHGWLDVDEVSMTCIDPFDDVPTRKVLFRRTLPPTVKLHQTSSMLVSSFVIHSDKDLNHKDMSANIEISRFTAWAPLDPSVALDIMAFVKEAPELIFVDIPTRSTALSLVLGDFCITHDTLDAPHKVVSVTDNLKISTKLMPPGFPTQTIKVVMHNSSVYLLYDDSTSAAESAEYLLAKAVDAASLGGYTNIRKYWTTLGYVDVAAIDFLDVLVRKNEQDMLPKVEVEVTDHQVTIDLCADSVSTLVELFQIIGEKLASHKQVQPETPEEPQEDVPDNDTMANVDQDAFRQTQPRTSDYDNVIVMDDFFGDDLLEEDDEDIVSPVHNPRTNTASRARPGVSGAGSEDIIRCLDEPESFKFIENHFDMMMSLRDQETQTKKQVDPIQTRIVVSDFDICLRIHDGFDWPVVRAYVAEQEEIEKKRRREWRKGKSRSSTRPPEGGQSTESLESATDMDDDNHTAPSEYNPPPSSRSTSRPKSAGTYTPMGDSMFDDSDSVHSGTTSGRQHAHSANAAGHAASSSAAGNDANRSTRIQSLARSESRLDCRLVSVRFEYDTYPETLQKSFRGVLTIRDFEIIDNVRTSRWRKFLSRLRGEGADQWSSSVNMLRVDVMGVRSGGKKSEEFRLRVRVLPMRLFVDQDALTCLIRFATFASPIKRPSNGASKPDTTFFQLVDIQPISFKIDYKPKHLDYSNIIRDGKVIEFMNLFHFDSADITLRAVRLTGIRGAERLVERLISEWLPHVRNTQVPRMMSGLSTVRPIVNLGNGIADLVLLPIEQFRKDGRIIRGLQRGAKSFAKAATLESINLGARLAVGTQVLLEAADDVLSFEATGEEGEEGDILYSFDDDGGSSTSIGTSGSSNSVSGASATPSKFSDQPRNVREGVESAYRSLRRNFGDAARTILAIPTEIQENPGAQGTAAAVIRAVPVLVLKPMIGTTEAVSKTLLGLRNQIDPSKHQESESKYKN</sequence>
<feature type="region of interest" description="Disordered" evidence="12">
    <location>
        <begin position="1490"/>
        <end position="1512"/>
    </location>
</feature>
<evidence type="ECO:0000256" key="2">
    <source>
        <dbReference type="ARBA" id="ARBA00004623"/>
    </source>
</evidence>
<dbReference type="GO" id="GO:0034727">
    <property type="term" value="P:piecemeal microautophagy of the nucleus"/>
    <property type="evidence" value="ECO:0007669"/>
    <property type="project" value="TreeGrafter"/>
</dbReference>
<feature type="region of interest" description="Disordered" evidence="12">
    <location>
        <begin position="1588"/>
        <end position="1702"/>
    </location>
</feature>
<evidence type="ECO:0000256" key="12">
    <source>
        <dbReference type="SAM" id="MobiDB-lite"/>
    </source>
</evidence>
<keyword evidence="8" id="KW-0445">Lipid transport</keyword>
<dbReference type="GO" id="GO:0061908">
    <property type="term" value="C:phagophore"/>
    <property type="evidence" value="ECO:0007669"/>
    <property type="project" value="TreeGrafter"/>
</dbReference>
<evidence type="ECO:0000256" key="8">
    <source>
        <dbReference type="ARBA" id="ARBA00023055"/>
    </source>
</evidence>
<dbReference type="Pfam" id="PF13329">
    <property type="entry name" value="ATG2_CAD"/>
    <property type="match status" value="1"/>
</dbReference>
<evidence type="ECO:0000256" key="5">
    <source>
        <dbReference type="ARBA" id="ARBA00022448"/>
    </source>
</evidence>